<gene>
    <name evidence="2" type="ORF">A3J46_06750</name>
</gene>
<dbReference type="EMBL" id="MGJP01000063">
    <property type="protein sequence ID" value="OGN08400.1"/>
    <property type="molecule type" value="Genomic_DNA"/>
</dbReference>
<dbReference type="GO" id="GO:0006351">
    <property type="term" value="P:DNA-templated transcription"/>
    <property type="evidence" value="ECO:0007669"/>
    <property type="project" value="TreeGrafter"/>
</dbReference>
<evidence type="ECO:0000313" key="2">
    <source>
        <dbReference type="EMBL" id="OGN08400.1"/>
    </source>
</evidence>
<dbReference type="Gene3D" id="3.30.70.2650">
    <property type="match status" value="1"/>
</dbReference>
<dbReference type="AlphaFoldDB" id="A0A1F8F763"/>
<proteinExistence type="predicted"/>
<dbReference type="PANTHER" id="PTHR30319">
    <property type="entry name" value="PHENYLACETIC ACID REGULATOR-RELATED TRANSCRIPTIONAL REPRESSOR"/>
    <property type="match status" value="1"/>
</dbReference>
<name>A0A1F8F763_9BACT</name>
<sequence length="177" mass="20910">MKGDFVIKFLEELRDTVVDIGTAWSRIPYKGFRYSNFNMYGYESRKKYIGFKNLERRGFIKNKGVDYFMFTKNGQDWLRRSVIKYFKAKNGGTWDKKWRVIIFDIPQELHKERVRLRKRLKSLGFASLQKSVLVFPYSCEEEVGDVCKTLGVSDYVDILIAESAGSKQEELLKIFRL</sequence>
<dbReference type="PANTHER" id="PTHR30319:SF1">
    <property type="entry name" value="TRANSCRIPTIONAL REPRESSOR PAAX"/>
    <property type="match status" value="1"/>
</dbReference>
<dbReference type="Proteomes" id="UP000177167">
    <property type="component" value="Unassembled WGS sequence"/>
</dbReference>
<organism evidence="2 3">
    <name type="scientific">Candidatus Yanofskybacteria bacterium RIFCSPHIGHO2_02_FULL_41_11</name>
    <dbReference type="NCBI Taxonomy" id="1802675"/>
    <lineage>
        <taxon>Bacteria</taxon>
        <taxon>Candidatus Yanofskyibacteriota</taxon>
    </lineage>
</organism>
<evidence type="ECO:0000313" key="3">
    <source>
        <dbReference type="Proteomes" id="UP000177167"/>
    </source>
</evidence>
<evidence type="ECO:0000259" key="1">
    <source>
        <dbReference type="Pfam" id="PF20803"/>
    </source>
</evidence>
<dbReference type="InterPro" id="IPR048846">
    <property type="entry name" value="PaaX-like_central"/>
</dbReference>
<feature type="domain" description="Transcriptional repressor PaaX-like central Cas2-like" evidence="1">
    <location>
        <begin position="93"/>
        <end position="169"/>
    </location>
</feature>
<dbReference type="Pfam" id="PF20803">
    <property type="entry name" value="PaaX_M"/>
    <property type="match status" value="1"/>
</dbReference>
<protein>
    <recommendedName>
        <fullName evidence="1">Transcriptional repressor PaaX-like central Cas2-like domain-containing protein</fullName>
    </recommendedName>
</protein>
<accession>A0A1F8F763</accession>
<reference evidence="2 3" key="1">
    <citation type="journal article" date="2016" name="Nat. Commun.">
        <title>Thousands of microbial genomes shed light on interconnected biogeochemical processes in an aquifer system.</title>
        <authorList>
            <person name="Anantharaman K."/>
            <person name="Brown C.T."/>
            <person name="Hug L.A."/>
            <person name="Sharon I."/>
            <person name="Castelle C.J."/>
            <person name="Probst A.J."/>
            <person name="Thomas B.C."/>
            <person name="Singh A."/>
            <person name="Wilkins M.J."/>
            <person name="Karaoz U."/>
            <person name="Brodie E.L."/>
            <person name="Williams K.H."/>
            <person name="Hubbard S.S."/>
            <person name="Banfield J.F."/>
        </authorList>
    </citation>
    <scope>NUCLEOTIDE SEQUENCE [LARGE SCALE GENOMIC DNA]</scope>
</reference>
<comment type="caution">
    <text evidence="2">The sequence shown here is derived from an EMBL/GenBank/DDBJ whole genome shotgun (WGS) entry which is preliminary data.</text>
</comment>